<dbReference type="Proteomes" id="UP000694564">
    <property type="component" value="Chromosome 7"/>
</dbReference>
<dbReference type="Ensembl" id="ENSSVLT00005016170.1">
    <property type="protein sequence ID" value="ENSSVLP00005014578.1"/>
    <property type="gene ID" value="ENSSVLG00005011645.1"/>
</dbReference>
<keyword evidence="2" id="KW-1185">Reference proteome</keyword>
<accession>A0A8D2CT93</accession>
<dbReference type="AlphaFoldDB" id="A0A8D2CT93"/>
<protein>
    <submittedName>
        <fullName evidence="1">Uncharacterized protein</fullName>
    </submittedName>
</protein>
<proteinExistence type="predicted"/>
<dbReference type="OrthoDB" id="10503293at2759"/>
<evidence type="ECO:0000313" key="2">
    <source>
        <dbReference type="Proteomes" id="UP000694564"/>
    </source>
</evidence>
<reference evidence="1" key="1">
    <citation type="submission" date="2025-08" db="UniProtKB">
        <authorList>
            <consortium name="Ensembl"/>
        </authorList>
    </citation>
    <scope>IDENTIFICATION</scope>
</reference>
<organism evidence="1 2">
    <name type="scientific">Sciurus vulgaris</name>
    <name type="common">Eurasian red squirrel</name>
    <dbReference type="NCBI Taxonomy" id="55149"/>
    <lineage>
        <taxon>Eukaryota</taxon>
        <taxon>Metazoa</taxon>
        <taxon>Chordata</taxon>
        <taxon>Craniata</taxon>
        <taxon>Vertebrata</taxon>
        <taxon>Euteleostomi</taxon>
        <taxon>Mammalia</taxon>
        <taxon>Eutheria</taxon>
        <taxon>Euarchontoglires</taxon>
        <taxon>Glires</taxon>
        <taxon>Rodentia</taxon>
        <taxon>Sciuromorpha</taxon>
        <taxon>Sciuridae</taxon>
        <taxon>Sciurinae</taxon>
        <taxon>Sciurini</taxon>
        <taxon>Sciurus</taxon>
    </lineage>
</organism>
<reference evidence="1" key="2">
    <citation type="submission" date="2025-09" db="UniProtKB">
        <authorList>
            <consortium name="Ensembl"/>
        </authorList>
    </citation>
    <scope>IDENTIFICATION</scope>
</reference>
<name>A0A8D2CT93_SCIVU</name>
<evidence type="ECO:0000313" key="1">
    <source>
        <dbReference type="Ensembl" id="ENSSVLP00005014578.1"/>
    </source>
</evidence>
<sequence length="75" mass="7947">MAGAGGGGCPAGNDFQWCFSQVKGAVDQDVAEDLTAFVSKYKNRVPVLAQRKCLNNLGISLSQHTSPKCSKFPSN</sequence>